<feature type="compositionally biased region" description="Basic residues" evidence="2">
    <location>
        <begin position="312"/>
        <end position="322"/>
    </location>
</feature>
<dbReference type="InterPro" id="IPR028565">
    <property type="entry name" value="MHD"/>
</dbReference>
<dbReference type="SUPFAM" id="SSF103657">
    <property type="entry name" value="BAR/IMD domain-like"/>
    <property type="match status" value="1"/>
</dbReference>
<protein>
    <recommendedName>
        <fullName evidence="3">MHD domain-containing protein</fullName>
    </recommendedName>
</protein>
<evidence type="ECO:0000313" key="4">
    <source>
        <dbReference type="EMBL" id="KAL3234286.1"/>
    </source>
</evidence>
<dbReference type="InterPro" id="IPR044661">
    <property type="entry name" value="MED15a/b/c-like"/>
</dbReference>
<dbReference type="PANTHER" id="PTHR33137:SF43">
    <property type="entry name" value="C2H2-TYPE DOMAIN-CONTAINING PROTEIN"/>
    <property type="match status" value="1"/>
</dbReference>
<evidence type="ECO:0000313" key="5">
    <source>
        <dbReference type="Proteomes" id="UP001623330"/>
    </source>
</evidence>
<dbReference type="PROSITE" id="PS51072">
    <property type="entry name" value="MHD"/>
    <property type="match status" value="1"/>
</dbReference>
<dbReference type="Gene3D" id="1.20.1270.60">
    <property type="entry name" value="Arfaptin homology (AH) domain/BAR domain"/>
    <property type="match status" value="1"/>
</dbReference>
<feature type="compositionally biased region" description="Polar residues" evidence="2">
    <location>
        <begin position="463"/>
        <end position="472"/>
    </location>
</feature>
<name>A0ABR4NZ23_9SACH</name>
<gene>
    <name evidence="4" type="ORF">RNJ44_03048</name>
</gene>
<reference evidence="4 5" key="1">
    <citation type="submission" date="2024-05" db="EMBL/GenBank/DDBJ databases">
        <title>Long read based assembly of the Candida bracarensis genome reveals expanded adhesin content.</title>
        <authorList>
            <person name="Marcet-Houben M."/>
            <person name="Ksiezopolska E."/>
            <person name="Gabaldon T."/>
        </authorList>
    </citation>
    <scope>NUCLEOTIDE SEQUENCE [LARGE SCALE GENOMIC DNA]</scope>
    <source>
        <strain evidence="4 5">CBM6</strain>
    </source>
</reference>
<feature type="coiled-coil region" evidence="1">
    <location>
        <begin position="516"/>
        <end position="556"/>
    </location>
</feature>
<dbReference type="InterPro" id="IPR049609">
    <property type="entry name" value="Syp1-like_MHD"/>
</dbReference>
<dbReference type="InterPro" id="IPR027267">
    <property type="entry name" value="AH/BAR_dom_sf"/>
</dbReference>
<dbReference type="InterPro" id="IPR018808">
    <property type="entry name" value="Muniscin_C"/>
</dbReference>
<comment type="caution">
    <text evidence="4">The sequence shown here is derived from an EMBL/GenBank/DDBJ whole genome shotgun (WGS) entry which is preliminary data.</text>
</comment>
<feature type="compositionally biased region" description="Polar residues" evidence="2">
    <location>
        <begin position="275"/>
        <end position="288"/>
    </location>
</feature>
<feature type="region of interest" description="Disordered" evidence="2">
    <location>
        <begin position="235"/>
        <end position="478"/>
    </location>
</feature>
<dbReference type="Pfam" id="PF10291">
    <property type="entry name" value="muHD"/>
    <property type="match status" value="1"/>
</dbReference>
<evidence type="ECO:0000259" key="3">
    <source>
        <dbReference type="PROSITE" id="PS51072"/>
    </source>
</evidence>
<feature type="domain" description="MHD" evidence="3">
    <location>
        <begin position="624"/>
        <end position="878"/>
    </location>
</feature>
<feature type="compositionally biased region" description="Polar residues" evidence="2">
    <location>
        <begin position="431"/>
        <end position="453"/>
    </location>
</feature>
<dbReference type="PANTHER" id="PTHR33137">
    <property type="entry name" value="MEDIATOR OF RNA POLYMERASE II TRANSCRIPTION SUBUNIT 15A-RELATED"/>
    <property type="match status" value="1"/>
</dbReference>
<feature type="compositionally biased region" description="Basic and acidic residues" evidence="2">
    <location>
        <begin position="379"/>
        <end position="406"/>
    </location>
</feature>
<proteinExistence type="predicted"/>
<dbReference type="EMBL" id="JBEVYD010000003">
    <property type="protein sequence ID" value="KAL3234286.1"/>
    <property type="molecule type" value="Genomic_DNA"/>
</dbReference>
<keyword evidence="1" id="KW-0175">Coiled coil</keyword>
<keyword evidence="5" id="KW-1185">Reference proteome</keyword>
<organism evidence="4 5">
    <name type="scientific">Nakaseomyces bracarensis</name>
    <dbReference type="NCBI Taxonomy" id="273131"/>
    <lineage>
        <taxon>Eukaryota</taxon>
        <taxon>Fungi</taxon>
        <taxon>Dikarya</taxon>
        <taxon>Ascomycota</taxon>
        <taxon>Saccharomycotina</taxon>
        <taxon>Saccharomycetes</taxon>
        <taxon>Saccharomycetales</taxon>
        <taxon>Saccharomycetaceae</taxon>
        <taxon>Nakaseomyces</taxon>
    </lineage>
</organism>
<sequence length="879" mass="99127">MTKERTLYADRLLTTKAPFEATEVMRVRLSESKLVSKEFLNLFAEVSKLKKSYTHKLNKIITEKEDLKHLVNTRLVESKVFTAEEMADFNMDLLGNVEPLWDMIVKEIKTEIKANREFLDVIESQVLYEINDSIETDSRWHEREKHSKLSNIAAVIERNDPKEDVTDASKRWDVESPYLFEMFERIDFNRLDVLKNSLLRYQTGYGDYLQTFSKDSEQVMTKLLEFNPEDELERFASEASRQKFNSKPEGLTGVSKNRNTPAKESPSKESKRKSTIGNITHRFSSLGSSHDHGEENLMNNQFSDSSNNVNLKSKKPPNKLKSRVGSIFGRNKLKKKNTDSALDTTISEDSEYSPPGRFGMNERRASEISYGSPYSISRGQERNRERTGSFRNDMSRNRTGSFRKESSIGASEETPTKPERPQSGLDHIKSPNPTNSFSAESPSRNVSLTANSPPLQPHHRSDTMTSQTSGTPQHGGMFATSVAAPAIPPSRKHTNNATAATVASTFDSMMGGSQPQQMQQQQMQQQQMQQQQMQQQQMQQQQMQQQQMQQQQMQQQQIQQQQKNQQNMMQQNYANSQAQYHAAPIMTEQITGEVRELNPQETGSSTNPQGQNLFRHSTLDNINNTGLNASVAEVINATFKDGVLVDSQLVGELALNYAVTHAGQNPPVGLNIKIQNASKFEKVILNQAFMERVSPEEFEVNPSFIHSRTLGALKYSISNTIPPVVVHPVWRFEQHQASVVLNIKMSPLLPTTINQLVLYDFAVFISIDGVNATNALSKPQGSFNKEKKRISWKYDSPLVLNRDTEGERIIARFMTDGLARESPNGVLVRFTTSPQLQAEIGSGIIIIGQELDENNPFGGDWAPVNVKKTLASGKYQGLA</sequence>
<accession>A0ABR4NZ23</accession>
<dbReference type="Proteomes" id="UP001623330">
    <property type="component" value="Unassembled WGS sequence"/>
</dbReference>
<dbReference type="CDD" id="cd09264">
    <property type="entry name" value="AP_Syp1_MHD"/>
    <property type="match status" value="1"/>
</dbReference>
<evidence type="ECO:0000256" key="2">
    <source>
        <dbReference type="SAM" id="MobiDB-lite"/>
    </source>
</evidence>
<evidence type="ECO:0000256" key="1">
    <source>
        <dbReference type="SAM" id="Coils"/>
    </source>
</evidence>